<dbReference type="InterPro" id="IPR000832">
    <property type="entry name" value="GPCR_2_secretin-like"/>
</dbReference>
<feature type="transmembrane region" description="Helical" evidence="7">
    <location>
        <begin position="120"/>
        <end position="142"/>
    </location>
</feature>
<feature type="transmembrane region" description="Helical" evidence="7">
    <location>
        <begin position="85"/>
        <end position="108"/>
    </location>
</feature>
<dbReference type="EMBL" id="BRYA01000534">
    <property type="protein sequence ID" value="GMI21707.1"/>
    <property type="molecule type" value="Genomic_DNA"/>
</dbReference>
<feature type="transmembrane region" description="Helical" evidence="7">
    <location>
        <begin position="202"/>
        <end position="226"/>
    </location>
</feature>
<dbReference type="GO" id="GO:0005524">
    <property type="term" value="F:ATP binding"/>
    <property type="evidence" value="ECO:0007669"/>
    <property type="project" value="UniProtKB-UniRule"/>
</dbReference>
<keyword evidence="3 7" id="KW-1133">Transmembrane helix</keyword>
<feature type="compositionally biased region" description="Acidic residues" evidence="6">
    <location>
        <begin position="32"/>
        <end position="44"/>
    </location>
</feature>
<feature type="domain" description="G-protein coupled receptors family 2 profile 2" evidence="8">
    <location>
        <begin position="115"/>
        <end position="405"/>
    </location>
</feature>
<comment type="subcellular location">
    <subcellularLocation>
        <location evidence="1">Membrane</location>
        <topology evidence="1">Multi-pass membrane protein</topology>
    </subcellularLocation>
</comment>
<keyword evidence="5" id="KW-0547">Nucleotide-binding</keyword>
<dbReference type="Gene3D" id="3.30.800.10">
    <property type="entry name" value="Phosphatidylinositol Phosphate Kinase II Beta"/>
    <property type="match status" value="1"/>
</dbReference>
<dbReference type="InterPro" id="IPR023610">
    <property type="entry name" value="PInositol-4/5-P-5/4-kinase"/>
</dbReference>
<feature type="compositionally biased region" description="Gly residues" evidence="6">
    <location>
        <begin position="951"/>
        <end position="964"/>
    </location>
</feature>
<dbReference type="GO" id="GO:0004930">
    <property type="term" value="F:G protein-coupled receptor activity"/>
    <property type="evidence" value="ECO:0007669"/>
    <property type="project" value="InterPro"/>
</dbReference>
<dbReference type="GO" id="GO:0016308">
    <property type="term" value="F:1-phosphatidylinositol-4-phosphate 5-kinase activity"/>
    <property type="evidence" value="ECO:0007669"/>
    <property type="project" value="TreeGrafter"/>
</dbReference>
<sequence length="979" mass="110379">MSSPSPPPAVVGSPINPDGSKEVSSSPLSDLDSNDDGTAEEGEDFYPRTSDGFGDMRDSIARSSAESTRFSFVAMDLEPGISKTFSMVVWSIPCILVILSSIIAAVYGSVNAPSGFSRDVMTYAGSMLSIIGALAVFISDKYMTHWKLHPNPLIYWKMVADFLLAIVAMFSQAGSPSGLSDNTTQHNTTDTSDKKCPMDTAMWVQFCLLSSETWFFVMALDLFFSLRNPFTSYKKKYPRYHVVCWGMAFISMIILWKNGLNGTSTADICWVIDDTFDDNDNYNSVWVRNRNAILFLYMWMVIYFVVSIVVYFMTVCRINGGLRSTYKSRRHVLERTSKTLLIFMFYWFVMGNLYYFGLFNPEQLQDIDNSPGEGRTDVNNIATGLIWALLPGKGFVTAIVWFTVNSLPSFIFHSCTSRGREILHRKQVHFVGGDFSPQLNQALRKEVLHFTTKGIIEAVSKNPNRPPANWGMNVLVKKDEVLEFDIELEDKDQAKANALPPLPVEDSWWGSFLPCCSIVNQKFETVRRVKFKDYCPHVFARIRAAFGVTPASYVRSLKSTCKEKLSEGASGAFMFFTKDGKYIVKSTSAEELECLLRILVPYAEYLVNNKNKGSFLTRFYGCHSIKMYGRDYSFVVMANVFNTKKVINQKYDIKGSWVSRHADPIVKGKKCRCRNCNRMFIYSTKDDLSDISCTEKVGACEPNVVLKDNDLNEKIRLEALDAEKTIEQLVADSELLGSLGIMDYSLIMGVCNTEYEVQDHKPSTRWPGSSRNRRTSMRQSLAPKVKKRTSTDQGNRSSRFNSNMSSASEKDDESIRGDDSEVGFDDANSTKRYSRYASDESPDGPESEFMMRSRCVVGPEFVYMGVIDMLQEWTMKKKVERFAKTVLKQEDSEGISAIEPNAYMRRFQAKIRAIFEVEGYNVMHDGDIRFSLDNDLEKGLLTEEESKKSIGGKGRTGRISGGRNNGDYSNTGLGGLTHV</sequence>
<feature type="compositionally biased region" description="Low complexity" evidence="6">
    <location>
        <begin position="795"/>
        <end position="807"/>
    </location>
</feature>
<keyword evidence="11" id="KW-1185">Reference proteome</keyword>
<keyword evidence="5" id="KW-0067">ATP-binding</keyword>
<keyword evidence="5" id="KW-0808">Transferase</keyword>
<dbReference type="Pfam" id="PF00002">
    <property type="entry name" value="7tm_2"/>
    <property type="match status" value="1"/>
</dbReference>
<evidence type="ECO:0000256" key="3">
    <source>
        <dbReference type="ARBA" id="ARBA00022989"/>
    </source>
</evidence>
<feature type="transmembrane region" description="Helical" evidence="7">
    <location>
        <begin position="154"/>
        <end position="173"/>
    </location>
</feature>
<feature type="transmembrane region" description="Helical" evidence="7">
    <location>
        <begin position="238"/>
        <end position="256"/>
    </location>
</feature>
<evidence type="ECO:0000256" key="6">
    <source>
        <dbReference type="SAM" id="MobiDB-lite"/>
    </source>
</evidence>
<dbReference type="PANTHER" id="PTHR23086:SF8">
    <property type="entry name" value="PHOSPHATIDYLINOSITOL 5-PHOSPHATE 4-KINASE, ISOFORM A"/>
    <property type="match status" value="1"/>
</dbReference>
<evidence type="ECO:0000259" key="8">
    <source>
        <dbReference type="PROSITE" id="PS50261"/>
    </source>
</evidence>
<keyword evidence="4 7" id="KW-0472">Membrane</keyword>
<dbReference type="AlphaFoldDB" id="A0A9W7FXG1"/>
<feature type="region of interest" description="Disordered" evidence="6">
    <location>
        <begin position="1"/>
        <end position="53"/>
    </location>
</feature>
<feature type="transmembrane region" description="Helical" evidence="7">
    <location>
        <begin position="292"/>
        <end position="318"/>
    </location>
</feature>
<organism evidence="10 11">
    <name type="scientific">Triparma columacea</name>
    <dbReference type="NCBI Taxonomy" id="722753"/>
    <lineage>
        <taxon>Eukaryota</taxon>
        <taxon>Sar</taxon>
        <taxon>Stramenopiles</taxon>
        <taxon>Ochrophyta</taxon>
        <taxon>Bolidophyceae</taxon>
        <taxon>Parmales</taxon>
        <taxon>Triparmaceae</taxon>
        <taxon>Triparma</taxon>
    </lineage>
</organism>
<dbReference type="PROSITE" id="PS50261">
    <property type="entry name" value="G_PROTEIN_RECEP_F2_4"/>
    <property type="match status" value="1"/>
</dbReference>
<comment type="caution">
    <text evidence="10">The sequence shown here is derived from an EMBL/GenBank/DDBJ whole genome shotgun (WGS) entry which is preliminary data.</text>
</comment>
<keyword evidence="2 7" id="KW-0812">Transmembrane</keyword>
<dbReference type="Pfam" id="PF01504">
    <property type="entry name" value="PIP5K"/>
    <property type="match status" value="1"/>
</dbReference>
<dbReference type="InterPro" id="IPR027483">
    <property type="entry name" value="PInositol-4-P-4/5-kinase_C_sf"/>
</dbReference>
<dbReference type="PROSITE" id="PS51455">
    <property type="entry name" value="PIPK"/>
    <property type="match status" value="1"/>
</dbReference>
<dbReference type="OrthoDB" id="20783at2759"/>
<feature type="transmembrane region" description="Helical" evidence="7">
    <location>
        <begin position="339"/>
        <end position="357"/>
    </location>
</feature>
<gene>
    <name evidence="10" type="ORF">TrCOL_g13278</name>
</gene>
<evidence type="ECO:0000256" key="5">
    <source>
        <dbReference type="PROSITE-ProRule" id="PRU00781"/>
    </source>
</evidence>
<protein>
    <recommendedName>
        <fullName evidence="12">PIPK domain-containing protein</fullName>
    </recommendedName>
</protein>
<evidence type="ECO:0000256" key="2">
    <source>
        <dbReference type="ARBA" id="ARBA00022692"/>
    </source>
</evidence>
<dbReference type="Proteomes" id="UP001165065">
    <property type="component" value="Unassembled WGS sequence"/>
</dbReference>
<accession>A0A9W7FXG1</accession>
<dbReference type="CDD" id="cd00139">
    <property type="entry name" value="PIPKc"/>
    <property type="match status" value="1"/>
</dbReference>
<feature type="region of interest" description="Disordered" evidence="6">
    <location>
        <begin position="943"/>
        <end position="979"/>
    </location>
</feature>
<dbReference type="InterPro" id="IPR027484">
    <property type="entry name" value="PInositol-4-P-5-kinase_N"/>
</dbReference>
<evidence type="ECO:0000256" key="7">
    <source>
        <dbReference type="SAM" id="Phobius"/>
    </source>
</evidence>
<dbReference type="InterPro" id="IPR017981">
    <property type="entry name" value="GPCR_2-like_7TM"/>
</dbReference>
<dbReference type="InterPro" id="IPR002498">
    <property type="entry name" value="PInositol-4-P-4/5-kinase_core"/>
</dbReference>
<evidence type="ECO:0000259" key="9">
    <source>
        <dbReference type="PROSITE" id="PS51455"/>
    </source>
</evidence>
<dbReference type="GO" id="GO:0005886">
    <property type="term" value="C:plasma membrane"/>
    <property type="evidence" value="ECO:0007669"/>
    <property type="project" value="TreeGrafter"/>
</dbReference>
<dbReference type="SUPFAM" id="SSF56104">
    <property type="entry name" value="SAICAR synthase-like"/>
    <property type="match status" value="2"/>
</dbReference>
<proteinExistence type="predicted"/>
<keyword evidence="5" id="KW-0418">Kinase</keyword>
<evidence type="ECO:0000256" key="4">
    <source>
        <dbReference type="ARBA" id="ARBA00023136"/>
    </source>
</evidence>
<dbReference type="SMART" id="SM00330">
    <property type="entry name" value="PIPKc"/>
    <property type="match status" value="1"/>
</dbReference>
<dbReference type="Gene3D" id="3.30.810.10">
    <property type="entry name" value="2-Layer Sandwich"/>
    <property type="match status" value="1"/>
</dbReference>
<name>A0A9W7FXG1_9STRA</name>
<dbReference type="Gene3D" id="1.20.1070.10">
    <property type="entry name" value="Rhodopsin 7-helix transmembrane proteins"/>
    <property type="match status" value="1"/>
</dbReference>
<evidence type="ECO:0000313" key="10">
    <source>
        <dbReference type="EMBL" id="GMI21707.1"/>
    </source>
</evidence>
<dbReference type="GO" id="GO:0046854">
    <property type="term" value="P:phosphatidylinositol phosphate biosynthetic process"/>
    <property type="evidence" value="ECO:0007669"/>
    <property type="project" value="TreeGrafter"/>
</dbReference>
<reference evidence="11" key="1">
    <citation type="journal article" date="2023" name="Commun. Biol.">
        <title>Genome analysis of Parmales, the sister group of diatoms, reveals the evolutionary specialization of diatoms from phago-mixotrophs to photoautotrophs.</title>
        <authorList>
            <person name="Ban H."/>
            <person name="Sato S."/>
            <person name="Yoshikawa S."/>
            <person name="Yamada K."/>
            <person name="Nakamura Y."/>
            <person name="Ichinomiya M."/>
            <person name="Sato N."/>
            <person name="Blanc-Mathieu R."/>
            <person name="Endo H."/>
            <person name="Kuwata A."/>
            <person name="Ogata H."/>
        </authorList>
    </citation>
    <scope>NUCLEOTIDE SEQUENCE [LARGE SCALE GENOMIC DNA]</scope>
</reference>
<evidence type="ECO:0000256" key="1">
    <source>
        <dbReference type="ARBA" id="ARBA00004141"/>
    </source>
</evidence>
<feature type="region of interest" description="Disordered" evidence="6">
    <location>
        <begin position="758"/>
        <end position="849"/>
    </location>
</feature>
<evidence type="ECO:0008006" key="12">
    <source>
        <dbReference type="Google" id="ProtNLM"/>
    </source>
</evidence>
<dbReference type="PANTHER" id="PTHR23086">
    <property type="entry name" value="PHOSPHATIDYLINOSITOL-4-PHOSPHATE 5-KINASE"/>
    <property type="match status" value="1"/>
</dbReference>
<feature type="domain" description="PIPK" evidence="9">
    <location>
        <begin position="468"/>
        <end position="915"/>
    </location>
</feature>
<dbReference type="GO" id="GO:0007166">
    <property type="term" value="P:cell surface receptor signaling pathway"/>
    <property type="evidence" value="ECO:0007669"/>
    <property type="project" value="InterPro"/>
</dbReference>
<evidence type="ECO:0000313" key="11">
    <source>
        <dbReference type="Proteomes" id="UP001165065"/>
    </source>
</evidence>